<proteinExistence type="predicted"/>
<keyword evidence="1" id="KW-0472">Membrane</keyword>
<dbReference type="Proteomes" id="UP000184432">
    <property type="component" value="Unassembled WGS sequence"/>
</dbReference>
<reference evidence="3" key="1">
    <citation type="submission" date="2016-11" db="EMBL/GenBank/DDBJ databases">
        <authorList>
            <person name="Varghese N."/>
            <person name="Submissions S."/>
        </authorList>
    </citation>
    <scope>NUCLEOTIDE SEQUENCE [LARGE SCALE GENOMIC DNA]</scope>
    <source>
        <strain evidence="3">DSM 22623</strain>
    </source>
</reference>
<keyword evidence="1" id="KW-0812">Transmembrane</keyword>
<protein>
    <recommendedName>
        <fullName evidence="4">50S ribosomal protein L27</fullName>
    </recommendedName>
</protein>
<evidence type="ECO:0008006" key="4">
    <source>
        <dbReference type="Google" id="ProtNLM"/>
    </source>
</evidence>
<keyword evidence="3" id="KW-1185">Reference proteome</keyword>
<keyword evidence="1" id="KW-1133">Transmembrane helix</keyword>
<feature type="transmembrane region" description="Helical" evidence="1">
    <location>
        <begin position="92"/>
        <end position="110"/>
    </location>
</feature>
<dbReference type="OrthoDB" id="329514at2"/>
<dbReference type="EMBL" id="FQYP01000004">
    <property type="protein sequence ID" value="SHI98619.1"/>
    <property type="molecule type" value="Genomic_DNA"/>
</dbReference>
<evidence type="ECO:0000256" key="1">
    <source>
        <dbReference type="SAM" id="Phobius"/>
    </source>
</evidence>
<dbReference type="AlphaFoldDB" id="A0A1M6FLY4"/>
<name>A0A1M6FLY4_9FLAO</name>
<accession>A0A1M6FLY4</accession>
<feature type="transmembrane region" description="Helical" evidence="1">
    <location>
        <begin position="122"/>
        <end position="142"/>
    </location>
</feature>
<dbReference type="STRING" id="570521.SAMN04488508_104357"/>
<sequence length="147" mass="17109">MYEAIQIVHSYWAYLVLLIVTLATINALIGFFTKREYAPKDFRVSLFALIVSHIQLLIGIVIFFLSPLVVWFSGTHGMGEIMKDSTLRLYNVEHPLTMILMITFITVGYSKHKKKLTSTPKFKMLAIFYTLAWILMLSRIPWAQWFD</sequence>
<evidence type="ECO:0000313" key="3">
    <source>
        <dbReference type="Proteomes" id="UP000184432"/>
    </source>
</evidence>
<feature type="transmembrane region" description="Helical" evidence="1">
    <location>
        <begin position="12"/>
        <end position="32"/>
    </location>
</feature>
<dbReference type="RefSeq" id="WP_073316164.1">
    <property type="nucleotide sequence ID" value="NZ_FQYP01000004.1"/>
</dbReference>
<evidence type="ECO:0000313" key="2">
    <source>
        <dbReference type="EMBL" id="SHI98619.1"/>
    </source>
</evidence>
<gene>
    <name evidence="2" type="ORF">SAMN04488508_104357</name>
</gene>
<feature type="transmembrane region" description="Helical" evidence="1">
    <location>
        <begin position="44"/>
        <end position="72"/>
    </location>
</feature>
<organism evidence="2 3">
    <name type="scientific">Aquimarina spongiae</name>
    <dbReference type="NCBI Taxonomy" id="570521"/>
    <lineage>
        <taxon>Bacteria</taxon>
        <taxon>Pseudomonadati</taxon>
        <taxon>Bacteroidota</taxon>
        <taxon>Flavobacteriia</taxon>
        <taxon>Flavobacteriales</taxon>
        <taxon>Flavobacteriaceae</taxon>
        <taxon>Aquimarina</taxon>
    </lineage>
</organism>